<dbReference type="AlphaFoldDB" id="A0A975NPW5"/>
<dbReference type="InterPro" id="IPR029063">
    <property type="entry name" value="SAM-dependent_MTases_sf"/>
</dbReference>
<evidence type="ECO:0008006" key="3">
    <source>
        <dbReference type="Google" id="ProtNLM"/>
    </source>
</evidence>
<gene>
    <name evidence="1" type="ORF">KMZ68_02700</name>
</gene>
<dbReference type="Gene3D" id="3.40.50.150">
    <property type="entry name" value="Vaccinia Virus protein VP39"/>
    <property type="match status" value="1"/>
</dbReference>
<evidence type="ECO:0000313" key="1">
    <source>
        <dbReference type="EMBL" id="QWG18820.1"/>
    </source>
</evidence>
<dbReference type="Proteomes" id="UP000680805">
    <property type="component" value="Chromosome"/>
</dbReference>
<proteinExistence type="predicted"/>
<name>A0A975NPW5_9BRAD</name>
<evidence type="ECO:0000313" key="2">
    <source>
        <dbReference type="Proteomes" id="UP000680805"/>
    </source>
</evidence>
<accession>A0A975NPW5</accession>
<protein>
    <recommendedName>
        <fullName evidence="3">Class I SAM-dependent methyltransferase</fullName>
    </recommendedName>
</protein>
<organism evidence="1 2">
    <name type="scientific">Bradyrhizobium sediminis</name>
    <dbReference type="NCBI Taxonomy" id="2840469"/>
    <lineage>
        <taxon>Bacteria</taxon>
        <taxon>Pseudomonadati</taxon>
        <taxon>Pseudomonadota</taxon>
        <taxon>Alphaproteobacteria</taxon>
        <taxon>Hyphomicrobiales</taxon>
        <taxon>Nitrobacteraceae</taxon>
        <taxon>Bradyrhizobium</taxon>
    </lineage>
</organism>
<sequence length="293" mass="33936">MIKSTDLPDVSSQNFGISEVYMRRNPQRTRLDSNRPLVEFFPMGPISRFADEFRRTEFFTACIDVARRALPAPLLVWLRSQMVRNLSGGPREVFTEIYRRNIWGYQETASGGGSTLHYTEKLREALPRLVADLNIRTLLDLPCGDFHWMSEVKLPVTHYIGSDIVTRLVENARIRYGRPEREFRTLDLCKDVLPQADLLLCRDCLMHLSEEMIFLALANIIRSDIKYLLITTYPDGKNRSIRIGDWFPINLCAAPYNFPAPLRTIDDWVPPFDQRQLGLWEIESLRRICPVSG</sequence>
<dbReference type="KEGG" id="bsei:KMZ68_02700"/>
<dbReference type="EMBL" id="CP076135">
    <property type="protein sequence ID" value="QWG18820.1"/>
    <property type="molecule type" value="Genomic_DNA"/>
</dbReference>
<reference evidence="1" key="1">
    <citation type="submission" date="2021-06" db="EMBL/GenBank/DDBJ databases">
        <title>Bradyrhizobium sp. S2-11-2 Genome sequencing.</title>
        <authorList>
            <person name="Jin L."/>
        </authorList>
    </citation>
    <scope>NUCLEOTIDE SEQUENCE</scope>
    <source>
        <strain evidence="1">S2-11-2</strain>
    </source>
</reference>
<dbReference type="SUPFAM" id="SSF53335">
    <property type="entry name" value="S-adenosyl-L-methionine-dependent methyltransferases"/>
    <property type="match status" value="1"/>
</dbReference>
<dbReference type="RefSeq" id="WP_215614374.1">
    <property type="nucleotide sequence ID" value="NZ_CP076135.1"/>
</dbReference>